<dbReference type="Gene3D" id="3.40.50.1820">
    <property type="entry name" value="alpha/beta hydrolase"/>
    <property type="match status" value="1"/>
</dbReference>
<accession>A0A259U3E7</accession>
<dbReference type="SUPFAM" id="SSF53474">
    <property type="entry name" value="alpha/beta-Hydrolases"/>
    <property type="match status" value="1"/>
</dbReference>
<proteinExistence type="predicted"/>
<name>A0A259U3E7_9BACT</name>
<reference evidence="2 3" key="1">
    <citation type="submission" date="2016-11" db="EMBL/GenBank/DDBJ databases">
        <title>Study of marine rhodopsin-containing bacteria.</title>
        <authorList>
            <person name="Yoshizawa S."/>
            <person name="Kumagai Y."/>
            <person name="Kogure K."/>
        </authorList>
    </citation>
    <scope>NUCLEOTIDE SEQUENCE [LARGE SCALE GENOMIC DNA]</scope>
    <source>
        <strain evidence="2 3">SG-29</strain>
    </source>
</reference>
<keyword evidence="1" id="KW-0732">Signal</keyword>
<dbReference type="PROSITE" id="PS51257">
    <property type="entry name" value="PROKAR_LIPOPROTEIN"/>
    <property type="match status" value="1"/>
</dbReference>
<dbReference type="Proteomes" id="UP000216446">
    <property type="component" value="Unassembled WGS sequence"/>
</dbReference>
<protein>
    <recommendedName>
        <fullName evidence="4">Peptidase S9 prolyl oligopeptidase catalytic domain-containing protein</fullName>
    </recommendedName>
</protein>
<dbReference type="EMBL" id="MQWB01000001">
    <property type="protein sequence ID" value="OZC04358.1"/>
    <property type="molecule type" value="Genomic_DNA"/>
</dbReference>
<feature type="signal peptide" evidence="1">
    <location>
        <begin position="1"/>
        <end position="26"/>
    </location>
</feature>
<dbReference type="RefSeq" id="WP_094550740.1">
    <property type="nucleotide sequence ID" value="NZ_MQWB01000001.1"/>
</dbReference>
<evidence type="ECO:0000313" key="2">
    <source>
        <dbReference type="EMBL" id="OZC04358.1"/>
    </source>
</evidence>
<evidence type="ECO:0008006" key="4">
    <source>
        <dbReference type="Google" id="ProtNLM"/>
    </source>
</evidence>
<dbReference type="AlphaFoldDB" id="A0A259U3E7"/>
<dbReference type="InParanoid" id="A0A259U3E7"/>
<comment type="caution">
    <text evidence="2">The sequence shown here is derived from an EMBL/GenBank/DDBJ whole genome shotgun (WGS) entry which is preliminary data.</text>
</comment>
<evidence type="ECO:0000256" key="1">
    <source>
        <dbReference type="SAM" id="SignalP"/>
    </source>
</evidence>
<gene>
    <name evidence="2" type="ORF">BSZ36_16055</name>
</gene>
<feature type="chain" id="PRO_5013396947" description="Peptidase S9 prolyl oligopeptidase catalytic domain-containing protein" evidence="1">
    <location>
        <begin position="27"/>
        <end position="381"/>
    </location>
</feature>
<evidence type="ECO:0000313" key="3">
    <source>
        <dbReference type="Proteomes" id="UP000216446"/>
    </source>
</evidence>
<keyword evidence="3" id="KW-1185">Reference proteome</keyword>
<dbReference type="OrthoDB" id="265201at2"/>
<sequence length="381" mass="39611">MSRYVFARGLALSAALFLAGCGDTPAGDCGPETGVECPSSDLVVAGVNLTDLFAPPSPGEVDAARASWAVESRAVGQGNVYDLGSDGTVTVLFESGGTGNESPIGAVREAPRESGDQRLRPILVMFVDGPFLTFPAAISAVPVRPSLRDAAVIVYAMPRGGAVRVGGETLGPLPTTSISYDPASTADALALIEHVRDRAEVYGADPSRVAFIGYGRGGTRALLAAQQTTAEDYILSLAAPTSFFLPSVRTAAAAYLRGEVYEDFPGLTEVLDATLAPLRDGTLTPEEARLALIIRSPALFTTPSAQSGPLAPLLVAHGERDTVVPIEHGSALDPLIRAAGGFVYLRLPEVTHEGILTDSQVLSTGAGFLCDELFPNVPNCF</sequence>
<organism evidence="2 3">
    <name type="scientific">Rubricoccus marinus</name>
    <dbReference type="NCBI Taxonomy" id="716817"/>
    <lineage>
        <taxon>Bacteria</taxon>
        <taxon>Pseudomonadati</taxon>
        <taxon>Rhodothermota</taxon>
        <taxon>Rhodothermia</taxon>
        <taxon>Rhodothermales</taxon>
        <taxon>Rubricoccaceae</taxon>
        <taxon>Rubricoccus</taxon>
    </lineage>
</organism>
<dbReference type="InterPro" id="IPR029058">
    <property type="entry name" value="AB_hydrolase_fold"/>
</dbReference>